<dbReference type="InterPro" id="IPR050708">
    <property type="entry name" value="T6SS_VgrG/RHS"/>
</dbReference>
<dbReference type="Pfam" id="PF20148">
    <property type="entry name" value="DUF6531"/>
    <property type="match status" value="1"/>
</dbReference>
<name>A0A3A4NW59_ABYX5</name>
<dbReference type="GO" id="GO:0005524">
    <property type="term" value="F:ATP binding"/>
    <property type="evidence" value="ECO:0007669"/>
    <property type="project" value="InterPro"/>
</dbReference>
<keyword evidence="2" id="KW-0472">Membrane</keyword>
<keyword evidence="2" id="KW-0812">Transmembrane</keyword>
<dbReference type="GO" id="GO:0008233">
    <property type="term" value="F:peptidase activity"/>
    <property type="evidence" value="ECO:0007669"/>
    <property type="project" value="InterPro"/>
</dbReference>
<accession>A0A3A4NW59</accession>
<dbReference type="Pfam" id="PF05593">
    <property type="entry name" value="RHS_repeat"/>
    <property type="match status" value="1"/>
</dbReference>
<dbReference type="PROSITE" id="PS50990">
    <property type="entry name" value="PEPTIDASE_C39"/>
    <property type="match status" value="1"/>
</dbReference>
<keyword evidence="1" id="KW-0677">Repeat</keyword>
<comment type="caution">
    <text evidence="4">The sequence shown here is derived from an EMBL/GenBank/DDBJ whole genome shotgun (WGS) entry which is preliminary data.</text>
</comment>
<dbReference type="NCBIfam" id="TIGR03696">
    <property type="entry name" value="Rhs_assc_core"/>
    <property type="match status" value="1"/>
</dbReference>
<evidence type="ECO:0000313" key="4">
    <source>
        <dbReference type="EMBL" id="RJP20014.1"/>
    </source>
</evidence>
<dbReference type="InterPro" id="IPR031325">
    <property type="entry name" value="RHS_repeat"/>
</dbReference>
<dbReference type="InterPro" id="IPR011990">
    <property type="entry name" value="TPR-like_helical_dom_sf"/>
</dbReference>
<proteinExistence type="predicted"/>
<dbReference type="Proteomes" id="UP000265882">
    <property type="component" value="Unassembled WGS sequence"/>
</dbReference>
<gene>
    <name evidence="4" type="ORF">C4520_11895</name>
</gene>
<reference evidence="4 5" key="1">
    <citation type="journal article" date="2017" name="ISME J.">
        <title>Energy and carbon metabolisms in a deep terrestrial subsurface fluid microbial community.</title>
        <authorList>
            <person name="Momper L."/>
            <person name="Jungbluth S.P."/>
            <person name="Lee M.D."/>
            <person name="Amend J.P."/>
        </authorList>
    </citation>
    <scope>NUCLEOTIDE SEQUENCE [LARGE SCALE GENOMIC DNA]</scope>
    <source>
        <strain evidence="4">SURF_5</strain>
    </source>
</reference>
<sequence length="1566" mass="173173">MRAESLTRGTKETDMVGSGKGIYKKIWLIWVLPLLFAVVCNGVTLAEQGPLDNTMAEQAFSSAERDWKSRRWETAVAKYHEIIQTHPGSYAAAKAHMKIGLYLKFHKKWEEALDEFETGIVLAPISREAQDAKTSIACIHAAFGRYDDAIAKLREVLSETSDWDQVKYCSHMIRQLKRRRATEMVSSESPSSCGQYALSTVFRLKGIDAAEEEIADLLSGKTDRPSLEDLKLAAKTKGLETIGVEASLEQLGSIEMPVIALVKPGHYIVCSAVNEQGVTIYDSARGNVPVTYHSLDFLKSVWTGKVLVFAEEESEANYPLLSKKEMKISWGGVCDCCPESELGDENDNTEYDKKEQPAPCNGGKGMPYLSVNMANLNFVLRDTDLSYSGRGPDVEITRYHNGDDNRDGVFGRSWTFSYNVSIMEHPNGDVDVRRGSGKIDNFYYVGDLLEGMSGIWRMEDLAISTTCPETPEFHTLPGELNSFILKIIQSGDILSGVDDDGNTWTGTIAGSNFTLNTSYLEHDDESICAANVSVTLNGTVNGDTLSGTWVELIETINPSEPDCFGLVTCESDGIFDGARGLARGNYVTFEAGVHDILTKHPDGAWSLWLKEDKSTQNFDEGGKLTSIVDRNGNTLTLLYDGERLASVTDAVGRVTSFLYNPNGLVSQIVDPIGRTASFTYDYNGNLMAATDMAGNTTTYTYDEFSYITAIGTPSGTTLVNYLVTEDEGYSLNQLIDPLGNTRTYQTYDPPAHIDSPMVTDALGRATYYSSTPEGWTEWVTDPLGYVTSYGYDEFGNRSGVTDANGATSSFLYDERGNLISATDAMGNTTTYLYDEWDNLIQVTDPLGRISTYEYDINSNLVRAVDALGNQTDYSYDAYGQMVSLTDARGNTTLFFYDGHGNMVSKVDPLGNTTTYEYDGVGRLIRLTDANGYPTEYTYDGIDRLAEILYSDGNTVQYNYGCCALTDKTDENGNSTHYQYDVDNQLVGVIDALGNMTDYEYDPVGNLIEMSDPMGQTTTFAYDDGDHLERIIYPEGATESYTYDGVGNILTKTDGRAIVTTYQYDANNRLISISAPDFSVVHEYDEVGNRIRMTDSAGVTAYSHDGLNRVISALYPSGDELSYGYDDVGNLTSLANGPTVTAYDYDMANRLLATSLDSVNLVNYQYDPAGNLIFRDNANGTYTSYEYDTRNRLTSLSNQGPSGVIAQYDYELDGIGNRTSITAVEPLERTFELGQTSYTYALGNRLMRVGDTTYGYDANGNQTSKTEGGATTNYNYDSQNRLVRIVSGANTTEYTYDGLGNRIAKTVDGEVTTCLVDQILGLPSVVVERNDLGGMLAEYFYDRFGLIAKRDASESTFYYHYDGLGSTIAMTGASGSVNEYIYNEYGQLMLDNETYENSFRYVGQYGVIDDQNGLYHMRSRFYDSSNARLHSRDPLGYATSLNLYTYANNNPINFVDPSGLQAIMLIPILPQGQTVAPYGAQSEGILNDISDFLDDLVRYKNYCNENSSDPRCGEIPDPPDPPEQENILLEEIPLEHAFGDPCDKLIGSRDIKPWKLQLIIRITYYAI</sequence>
<evidence type="ECO:0000256" key="2">
    <source>
        <dbReference type="SAM" id="Phobius"/>
    </source>
</evidence>
<dbReference type="InterPro" id="IPR056823">
    <property type="entry name" value="TEN-like_YD-shell"/>
</dbReference>
<evidence type="ECO:0000259" key="3">
    <source>
        <dbReference type="PROSITE" id="PS50990"/>
    </source>
</evidence>
<dbReference type="PANTHER" id="PTHR32305:SF15">
    <property type="entry name" value="PROTEIN RHSA-RELATED"/>
    <property type="match status" value="1"/>
</dbReference>
<dbReference type="EMBL" id="QZKU01000081">
    <property type="protein sequence ID" value="RJP20014.1"/>
    <property type="molecule type" value="Genomic_DNA"/>
</dbReference>
<dbReference type="InterPro" id="IPR005074">
    <property type="entry name" value="Peptidase_C39"/>
</dbReference>
<dbReference type="InterPro" id="IPR022385">
    <property type="entry name" value="Rhs_assc_core"/>
</dbReference>
<dbReference type="PANTHER" id="PTHR32305">
    <property type="match status" value="1"/>
</dbReference>
<dbReference type="Pfam" id="PF25023">
    <property type="entry name" value="TEN_YD-shell"/>
    <property type="match status" value="3"/>
</dbReference>
<organism evidence="4 5">
    <name type="scientific">Abyssobacteria bacterium (strain SURF_5)</name>
    <dbReference type="NCBI Taxonomy" id="2093360"/>
    <lineage>
        <taxon>Bacteria</taxon>
        <taxon>Pseudomonadati</taxon>
        <taxon>Candidatus Hydrogenedentota</taxon>
        <taxon>Candidatus Abyssobacteria</taxon>
    </lineage>
</organism>
<feature type="transmembrane region" description="Helical" evidence="2">
    <location>
        <begin position="27"/>
        <end position="46"/>
    </location>
</feature>
<dbReference type="InterPro" id="IPR006530">
    <property type="entry name" value="YD"/>
</dbReference>
<keyword evidence="2" id="KW-1133">Transmembrane helix</keyword>
<protein>
    <recommendedName>
        <fullName evidence="3">Peptidase C39 domain-containing protein</fullName>
    </recommendedName>
</protein>
<evidence type="ECO:0000256" key="1">
    <source>
        <dbReference type="ARBA" id="ARBA00022737"/>
    </source>
</evidence>
<dbReference type="Pfam" id="PF03412">
    <property type="entry name" value="Peptidase_C39"/>
    <property type="match status" value="1"/>
</dbReference>
<dbReference type="NCBIfam" id="TIGR01643">
    <property type="entry name" value="YD_repeat_2x"/>
    <property type="match status" value="11"/>
</dbReference>
<dbReference type="GO" id="GO:0006508">
    <property type="term" value="P:proteolysis"/>
    <property type="evidence" value="ECO:0007669"/>
    <property type="project" value="InterPro"/>
</dbReference>
<dbReference type="GO" id="GO:0016020">
    <property type="term" value="C:membrane"/>
    <property type="evidence" value="ECO:0007669"/>
    <property type="project" value="InterPro"/>
</dbReference>
<dbReference type="InterPro" id="IPR045351">
    <property type="entry name" value="DUF6531"/>
</dbReference>
<dbReference type="SUPFAM" id="SSF48452">
    <property type="entry name" value="TPR-like"/>
    <property type="match status" value="1"/>
</dbReference>
<feature type="domain" description="Peptidase C39" evidence="3">
    <location>
        <begin position="186"/>
        <end position="309"/>
    </location>
</feature>
<evidence type="ECO:0000313" key="5">
    <source>
        <dbReference type="Proteomes" id="UP000265882"/>
    </source>
</evidence>
<dbReference type="Gene3D" id="2.180.10.10">
    <property type="entry name" value="RHS repeat-associated core"/>
    <property type="match status" value="3"/>
</dbReference>
<dbReference type="Gene3D" id="3.90.70.10">
    <property type="entry name" value="Cysteine proteinases"/>
    <property type="match status" value="1"/>
</dbReference>
<dbReference type="Gene3D" id="1.25.40.10">
    <property type="entry name" value="Tetratricopeptide repeat domain"/>
    <property type="match status" value="1"/>
</dbReference>